<feature type="chain" id="PRO_5012203839" evidence="1">
    <location>
        <begin position="16"/>
        <end position="308"/>
    </location>
</feature>
<evidence type="ECO:0000313" key="3">
    <source>
        <dbReference type="Proteomes" id="UP000002630"/>
    </source>
</evidence>
<protein>
    <submittedName>
        <fullName evidence="2">Uncharacterized protein</fullName>
    </submittedName>
</protein>
<dbReference type="PANTHER" id="PTHR31984">
    <property type="entry name" value="TRANSPORTER, PUTATIVE (DUF179)-RELATED"/>
    <property type="match status" value="1"/>
</dbReference>
<dbReference type="Gene3D" id="3.40.1740.10">
    <property type="entry name" value="VC0467-like"/>
    <property type="match status" value="1"/>
</dbReference>
<dbReference type="OrthoDB" id="272750at2759"/>
<feature type="signal peptide" evidence="1">
    <location>
        <begin position="1"/>
        <end position="15"/>
    </location>
</feature>
<evidence type="ECO:0000313" key="2">
    <source>
        <dbReference type="EMBL" id="CBJ30871.1"/>
    </source>
</evidence>
<dbReference type="InParanoid" id="D7FRT0"/>
<dbReference type="AlphaFoldDB" id="D7FRT0"/>
<name>D7FRT0_ECTSI</name>
<dbReference type="EMBL" id="FN648397">
    <property type="protein sequence ID" value="CBJ30871.1"/>
    <property type="molecule type" value="Genomic_DNA"/>
</dbReference>
<organism evidence="2 3">
    <name type="scientific">Ectocarpus siliculosus</name>
    <name type="common">Brown alga</name>
    <name type="synonym">Conferva siliculosa</name>
    <dbReference type="NCBI Taxonomy" id="2880"/>
    <lineage>
        <taxon>Eukaryota</taxon>
        <taxon>Sar</taxon>
        <taxon>Stramenopiles</taxon>
        <taxon>Ochrophyta</taxon>
        <taxon>PX clade</taxon>
        <taxon>Phaeophyceae</taxon>
        <taxon>Ectocarpales</taxon>
        <taxon>Ectocarpaceae</taxon>
        <taxon>Ectocarpus</taxon>
    </lineage>
</organism>
<dbReference type="eggNOG" id="ENOG502S3NZ">
    <property type="taxonomic scope" value="Eukaryota"/>
</dbReference>
<accession>D7FRT0</accession>
<dbReference type="SUPFAM" id="SSF143456">
    <property type="entry name" value="VC0467-like"/>
    <property type="match status" value="1"/>
</dbReference>
<keyword evidence="3" id="KW-1185">Reference proteome</keyword>
<gene>
    <name evidence="2" type="ORF">Esi_0219_0010</name>
</gene>
<dbReference type="EMBL" id="FN649730">
    <property type="protein sequence ID" value="CBJ30871.1"/>
    <property type="molecule type" value="Genomic_DNA"/>
</dbReference>
<evidence type="ECO:0000256" key="1">
    <source>
        <dbReference type="SAM" id="SignalP"/>
    </source>
</evidence>
<reference evidence="2 3" key="1">
    <citation type="journal article" date="2010" name="Nature">
        <title>The Ectocarpus genome and the independent evolution of multicellularity in brown algae.</title>
        <authorList>
            <person name="Cock J.M."/>
            <person name="Sterck L."/>
            <person name="Rouze P."/>
            <person name="Scornet D."/>
            <person name="Allen A.E."/>
            <person name="Amoutzias G."/>
            <person name="Anthouard V."/>
            <person name="Artiguenave F."/>
            <person name="Aury J.M."/>
            <person name="Badger J.H."/>
            <person name="Beszteri B."/>
            <person name="Billiau K."/>
            <person name="Bonnet E."/>
            <person name="Bothwell J.H."/>
            <person name="Bowler C."/>
            <person name="Boyen C."/>
            <person name="Brownlee C."/>
            <person name="Carrano C.J."/>
            <person name="Charrier B."/>
            <person name="Cho G.Y."/>
            <person name="Coelho S.M."/>
            <person name="Collen J."/>
            <person name="Corre E."/>
            <person name="Da Silva C."/>
            <person name="Delage L."/>
            <person name="Delaroque N."/>
            <person name="Dittami S.M."/>
            <person name="Doulbeau S."/>
            <person name="Elias M."/>
            <person name="Farnham G."/>
            <person name="Gachon C.M."/>
            <person name="Gschloessl B."/>
            <person name="Heesch S."/>
            <person name="Jabbari K."/>
            <person name="Jubin C."/>
            <person name="Kawai H."/>
            <person name="Kimura K."/>
            <person name="Kloareg B."/>
            <person name="Kupper F.C."/>
            <person name="Lang D."/>
            <person name="Le Bail A."/>
            <person name="Leblanc C."/>
            <person name="Lerouge P."/>
            <person name="Lohr M."/>
            <person name="Lopez P.J."/>
            <person name="Martens C."/>
            <person name="Maumus F."/>
            <person name="Michel G."/>
            <person name="Miranda-Saavedra D."/>
            <person name="Morales J."/>
            <person name="Moreau H."/>
            <person name="Motomura T."/>
            <person name="Nagasato C."/>
            <person name="Napoli C.A."/>
            <person name="Nelson D.R."/>
            <person name="Nyvall-Collen P."/>
            <person name="Peters A.F."/>
            <person name="Pommier C."/>
            <person name="Potin P."/>
            <person name="Poulain J."/>
            <person name="Quesneville H."/>
            <person name="Read B."/>
            <person name="Rensing S.A."/>
            <person name="Ritter A."/>
            <person name="Rousvoal S."/>
            <person name="Samanta M."/>
            <person name="Samson G."/>
            <person name="Schroeder D.C."/>
            <person name="Segurens B."/>
            <person name="Strittmatter M."/>
            <person name="Tonon T."/>
            <person name="Tregear J.W."/>
            <person name="Valentin K."/>
            <person name="von Dassow P."/>
            <person name="Yamagishi T."/>
            <person name="Van de Peer Y."/>
            <person name="Wincker P."/>
        </authorList>
    </citation>
    <scope>NUCLEOTIDE SEQUENCE [LARGE SCALE GENOMIC DNA]</scope>
    <source>
        <strain evidence="3">Ec32 / CCAP1310/4</strain>
    </source>
</reference>
<proteinExistence type="predicted"/>
<keyword evidence="1" id="KW-0732">Signal</keyword>
<dbReference type="PANTHER" id="PTHR31984:SF17">
    <property type="entry name" value="TRANSCRIPTIONAL REGULATOR"/>
    <property type="match status" value="1"/>
</dbReference>
<dbReference type="Proteomes" id="UP000002630">
    <property type="component" value="Linkage Group LG05"/>
</dbReference>
<sequence>MWLLLVCFGSIGVEAFTTSSSLGLRASSASFAATGLPAGAVASRSTSWRNNKIRPRMGTEFEDENAKEKLKAMLNRQFGIGDTSRPDEWCKPTDVLQTGTVLLADPKAFTTRSHPKMLDKFGLAQPLPGSEQIPPDRAADLLPVVLLVGIDAGRTIGLMLNRRTGVLMGDLGNDFTSFMIQPLWLGGTQGENGITFIHTYPEVEGAQAISEEEGLYFSGNMESASKVVTDGPGSGFNFRFFAQITVWKAGELEAEVDRGLWRPVVASKMALLRVRDRKGPDVAKPMWADLSQMAGGEYLAAMEEFYRR</sequence>
<dbReference type="InterPro" id="IPR003774">
    <property type="entry name" value="AlgH-like"/>
</dbReference>
<dbReference type="OMA" id="ACAPINA"/>
<dbReference type="Pfam" id="PF02622">
    <property type="entry name" value="DUF179"/>
    <property type="match status" value="1"/>
</dbReference>